<organism evidence="1 2">
    <name type="scientific">Crocosphaera subtropica (strain ATCC 51142 / BH68)</name>
    <name type="common">Cyanothece sp. (strain ATCC 51142)</name>
    <dbReference type="NCBI Taxonomy" id="43989"/>
    <lineage>
        <taxon>Bacteria</taxon>
        <taxon>Bacillati</taxon>
        <taxon>Cyanobacteriota</taxon>
        <taxon>Cyanophyceae</taxon>
        <taxon>Oscillatoriophycideae</taxon>
        <taxon>Chroococcales</taxon>
        <taxon>Aphanothecaceae</taxon>
        <taxon>Crocosphaera</taxon>
        <taxon>Crocosphaera subtropica</taxon>
    </lineage>
</organism>
<dbReference type="EMBL" id="CP000806">
    <property type="protein sequence ID" value="ACB50669.1"/>
    <property type="molecule type" value="Genomic_DNA"/>
</dbReference>
<dbReference type="RefSeq" id="WP_009544140.1">
    <property type="nucleotide sequence ID" value="NC_010546.1"/>
</dbReference>
<evidence type="ECO:0000313" key="2">
    <source>
        <dbReference type="Proteomes" id="UP000001203"/>
    </source>
</evidence>
<dbReference type="STRING" id="43989.cce_1319"/>
<sequence>MILVDDIGHYAIEQNSKWYANEESYAKRLKEDRKLQKENWYVFRVSNWELKNNERIENILKDLREFIDF</sequence>
<gene>
    <name evidence="1" type="ordered locus">cce_1319</name>
</gene>
<evidence type="ECO:0000313" key="1">
    <source>
        <dbReference type="EMBL" id="ACB50669.1"/>
    </source>
</evidence>
<accession>B1WVT2</accession>
<evidence type="ECO:0008006" key="3">
    <source>
        <dbReference type="Google" id="ProtNLM"/>
    </source>
</evidence>
<keyword evidence="2" id="KW-1185">Reference proteome</keyword>
<reference evidence="1 2" key="1">
    <citation type="journal article" date="2008" name="Proc. Natl. Acad. Sci. U.S.A.">
        <title>The genome of Cyanothece 51142, a unicellular diazotrophic cyanobacterium important in the marine nitrogen cycle.</title>
        <authorList>
            <person name="Welsh E.A."/>
            <person name="Liberton M."/>
            <person name="Stoeckel J."/>
            <person name="Loh T."/>
            <person name="Elvitigala T."/>
            <person name="Wang C."/>
            <person name="Wollam A."/>
            <person name="Fulton R.S."/>
            <person name="Clifton S.W."/>
            <person name="Jacobs J.M."/>
            <person name="Aurora R."/>
            <person name="Ghosh B.K."/>
            <person name="Sherman L.A."/>
            <person name="Smith R.D."/>
            <person name="Wilson R.K."/>
            <person name="Pakrasi H.B."/>
        </authorList>
    </citation>
    <scope>NUCLEOTIDE SEQUENCE [LARGE SCALE GENOMIC DNA]</scope>
    <source>
        <strain evidence="2">ATCC 51142 / BH68</strain>
    </source>
</reference>
<protein>
    <recommendedName>
        <fullName evidence="3">DUF559 domain-containing protein</fullName>
    </recommendedName>
</protein>
<dbReference type="AlphaFoldDB" id="B1WVT2"/>
<dbReference type="HOGENOM" id="CLU_2768896_0_0_3"/>
<dbReference type="OrthoDB" id="489845at2"/>
<proteinExistence type="predicted"/>
<dbReference type="KEGG" id="cyt:cce_1319"/>
<name>B1WVT2_CROS5</name>
<dbReference type="Proteomes" id="UP000001203">
    <property type="component" value="Chromosome circular"/>
</dbReference>